<feature type="compositionally biased region" description="Basic and acidic residues" evidence="4">
    <location>
        <begin position="487"/>
        <end position="503"/>
    </location>
</feature>
<evidence type="ECO:0000256" key="2">
    <source>
        <dbReference type="ARBA" id="ARBA00022614"/>
    </source>
</evidence>
<feature type="compositionally biased region" description="Polar residues" evidence="4">
    <location>
        <begin position="344"/>
        <end position="362"/>
    </location>
</feature>
<dbReference type="PANTHER" id="PTHR24113">
    <property type="entry name" value="RAN GTPASE-ACTIVATING PROTEIN 1"/>
    <property type="match status" value="1"/>
</dbReference>
<dbReference type="PANTHER" id="PTHR24113:SF12">
    <property type="entry name" value="RAN GTPASE-ACTIVATING PROTEIN 1"/>
    <property type="match status" value="1"/>
</dbReference>
<keyword evidence="2" id="KW-0433">Leucine-rich repeat</keyword>
<dbReference type="GO" id="GO:0005096">
    <property type="term" value="F:GTPase activator activity"/>
    <property type="evidence" value="ECO:0007669"/>
    <property type="project" value="UniProtKB-KW"/>
</dbReference>
<dbReference type="EMBL" id="HBGA01067068">
    <property type="protein sequence ID" value="CAD9013924.1"/>
    <property type="molecule type" value="Transcribed_RNA"/>
</dbReference>
<feature type="region of interest" description="Disordered" evidence="4">
    <location>
        <begin position="284"/>
        <end position="569"/>
    </location>
</feature>
<feature type="compositionally biased region" description="Basic and acidic residues" evidence="4">
    <location>
        <begin position="438"/>
        <end position="460"/>
    </location>
</feature>
<feature type="compositionally biased region" description="Low complexity" evidence="4">
    <location>
        <begin position="607"/>
        <end position="623"/>
    </location>
</feature>
<dbReference type="GO" id="GO:0048471">
    <property type="term" value="C:perinuclear region of cytoplasm"/>
    <property type="evidence" value="ECO:0007669"/>
    <property type="project" value="TreeGrafter"/>
</dbReference>
<dbReference type="InterPro" id="IPR001611">
    <property type="entry name" value="Leu-rich_rpt"/>
</dbReference>
<evidence type="ECO:0008006" key="6">
    <source>
        <dbReference type="Google" id="ProtNLM"/>
    </source>
</evidence>
<dbReference type="GO" id="GO:0005634">
    <property type="term" value="C:nucleus"/>
    <property type="evidence" value="ECO:0007669"/>
    <property type="project" value="TreeGrafter"/>
</dbReference>
<dbReference type="SUPFAM" id="SSF54277">
    <property type="entry name" value="CAD &amp; PB1 domains"/>
    <property type="match status" value="1"/>
</dbReference>
<dbReference type="GO" id="GO:0006913">
    <property type="term" value="P:nucleocytoplasmic transport"/>
    <property type="evidence" value="ECO:0007669"/>
    <property type="project" value="TreeGrafter"/>
</dbReference>
<dbReference type="Gene3D" id="3.80.10.10">
    <property type="entry name" value="Ribonuclease Inhibitor"/>
    <property type="match status" value="2"/>
</dbReference>
<feature type="region of interest" description="Disordered" evidence="4">
    <location>
        <begin position="586"/>
        <end position="623"/>
    </location>
</feature>
<dbReference type="SMART" id="SM00368">
    <property type="entry name" value="LRR_RI"/>
    <property type="match status" value="6"/>
</dbReference>
<evidence type="ECO:0000256" key="1">
    <source>
        <dbReference type="ARBA" id="ARBA00022468"/>
    </source>
</evidence>
<dbReference type="Gene3D" id="3.10.20.90">
    <property type="entry name" value="Phosphatidylinositol 3-kinase Catalytic Subunit, Chain A, domain 1"/>
    <property type="match status" value="1"/>
</dbReference>
<dbReference type="GO" id="GO:0031267">
    <property type="term" value="F:small GTPase binding"/>
    <property type="evidence" value="ECO:0007669"/>
    <property type="project" value="TreeGrafter"/>
</dbReference>
<evidence type="ECO:0000256" key="4">
    <source>
        <dbReference type="SAM" id="MobiDB-lite"/>
    </source>
</evidence>
<keyword evidence="3" id="KW-0677">Repeat</keyword>
<keyword evidence="1" id="KW-0343">GTPase activation</keyword>
<feature type="compositionally biased region" description="Low complexity" evidence="4">
    <location>
        <begin position="547"/>
        <end position="569"/>
    </location>
</feature>
<feature type="compositionally biased region" description="Basic and acidic residues" evidence="4">
    <location>
        <begin position="312"/>
        <end position="325"/>
    </location>
</feature>
<dbReference type="InterPro" id="IPR027038">
    <property type="entry name" value="RanGap"/>
</dbReference>
<protein>
    <recommendedName>
        <fullName evidence="6">PB1 domain-containing protein</fullName>
    </recommendedName>
</protein>
<sequence length="709" mass="78552">MDIRSAVKTLESNRQPLFALDKTLNLSQKQVGDIGATTLFRAAAHNSTITSINLSSNEITVGSAQAIRQALVGNTTLIQLNLSRNDLCDEGALIMLDGLRSNSTLRSLDLAENRIGDDTLRKLAEVVRRDEDWATCKLNTLGLSNNEFSCAAACSLVAALDGPKVLLKTLNLSHNCLDDSVAKVVGNVLETNTSLTNLILNVSDIAKDGLLAIMEGLKSNTTLTALDLRDSEATDQESTQSFFDGIMCNTTLGTLNLNCHLTPCNDEVLEHFVWARNENINAARKASKEIRRQESSSKWQDDKLSRQRSGRRKAEPSSTRARDESPDYAALYEDDEDVRRMTTKPANSRTTRSALSGSNRSGYSARADLSISPPREKRYNRNYSQFRSNRDLSISPLSGRQSPKSVLKSSSRQPSLSVSPGSTAAGASPFGLTGSFRGDPHRKWSDDSRDTRQDSHRSGYSEHSTSPLPAPRRHHRPTTAGYDEGDLDLRKRERRRNRDKEFTENLSFDSPIRERKTDRKARAADEAADEPPRAERQRRPQSRNWQPVSSEDLKSSPSPSRSSSLLSDQLPDYVPLSVDLMRNTERRGNPRLLLDPEGRAPTPPRSPASSNRSSLSNSNPSSTQEVARDLKVFCALEGQSNKVIVVPSNASFQTFTSLVKEKLQMNVLMTFTDEDGDEVELDSEDTWQMMAGMQVKKHKVACKKVVINL</sequence>
<dbReference type="AlphaFoldDB" id="A0A7S1IIR6"/>
<evidence type="ECO:0000313" key="5">
    <source>
        <dbReference type="EMBL" id="CAD9013924.1"/>
    </source>
</evidence>
<feature type="compositionally biased region" description="Basic and acidic residues" evidence="4">
    <location>
        <begin position="586"/>
        <end position="598"/>
    </location>
</feature>
<organism evidence="5">
    <name type="scientific">Eutreptiella gymnastica</name>
    <dbReference type="NCBI Taxonomy" id="73025"/>
    <lineage>
        <taxon>Eukaryota</taxon>
        <taxon>Discoba</taxon>
        <taxon>Euglenozoa</taxon>
        <taxon>Euglenida</taxon>
        <taxon>Spirocuta</taxon>
        <taxon>Euglenophyceae</taxon>
        <taxon>Eutreptiales</taxon>
        <taxon>Eutreptiaceae</taxon>
        <taxon>Eutreptiella</taxon>
    </lineage>
</organism>
<evidence type="ECO:0000256" key="3">
    <source>
        <dbReference type="ARBA" id="ARBA00022737"/>
    </source>
</evidence>
<gene>
    <name evidence="5" type="ORF">EGYM00392_LOCUS25028</name>
</gene>
<dbReference type="Pfam" id="PF13516">
    <property type="entry name" value="LRR_6"/>
    <property type="match status" value="4"/>
</dbReference>
<dbReference type="SUPFAM" id="SSF52047">
    <property type="entry name" value="RNI-like"/>
    <property type="match status" value="1"/>
</dbReference>
<feature type="compositionally biased region" description="Basic and acidic residues" evidence="4">
    <location>
        <begin position="511"/>
        <end position="538"/>
    </location>
</feature>
<reference evidence="5" key="1">
    <citation type="submission" date="2021-01" db="EMBL/GenBank/DDBJ databases">
        <authorList>
            <person name="Corre E."/>
            <person name="Pelletier E."/>
            <person name="Niang G."/>
            <person name="Scheremetjew M."/>
            <person name="Finn R."/>
            <person name="Kale V."/>
            <person name="Holt S."/>
            <person name="Cochrane G."/>
            <person name="Meng A."/>
            <person name="Brown T."/>
            <person name="Cohen L."/>
        </authorList>
    </citation>
    <scope>NUCLEOTIDE SEQUENCE</scope>
    <source>
        <strain evidence="5">NIES-381</strain>
    </source>
</reference>
<dbReference type="InterPro" id="IPR032675">
    <property type="entry name" value="LRR_dom_sf"/>
</dbReference>
<feature type="compositionally biased region" description="Basic and acidic residues" evidence="4">
    <location>
        <begin position="286"/>
        <end position="305"/>
    </location>
</feature>
<name>A0A7S1IIR6_9EUGL</name>
<feature type="compositionally biased region" description="Low complexity" evidence="4">
    <location>
        <begin position="404"/>
        <end position="422"/>
    </location>
</feature>
<accession>A0A7S1IIR6</accession>
<proteinExistence type="predicted"/>
<dbReference type="GO" id="GO:0005829">
    <property type="term" value="C:cytosol"/>
    <property type="evidence" value="ECO:0007669"/>
    <property type="project" value="TreeGrafter"/>
</dbReference>
<feature type="compositionally biased region" description="Polar residues" evidence="4">
    <location>
        <begin position="381"/>
        <end position="403"/>
    </location>
</feature>